<dbReference type="Proteomes" id="UP001140979">
    <property type="component" value="Unassembled WGS sequence"/>
</dbReference>
<evidence type="ECO:0000259" key="1">
    <source>
        <dbReference type="Pfam" id="PF01695"/>
    </source>
</evidence>
<organism evidence="2 3">
    <name type="scientific">Vibrio aestuarianus</name>
    <dbReference type="NCBI Taxonomy" id="28171"/>
    <lineage>
        <taxon>Bacteria</taxon>
        <taxon>Pseudomonadati</taxon>
        <taxon>Pseudomonadota</taxon>
        <taxon>Gammaproteobacteria</taxon>
        <taxon>Vibrionales</taxon>
        <taxon>Vibrionaceae</taxon>
        <taxon>Vibrio</taxon>
    </lineage>
</organism>
<evidence type="ECO:0000313" key="2">
    <source>
        <dbReference type="EMBL" id="MDE1242573.1"/>
    </source>
</evidence>
<dbReference type="InterPro" id="IPR002611">
    <property type="entry name" value="IstB_ATP-bd"/>
</dbReference>
<dbReference type="SUPFAM" id="SSF52540">
    <property type="entry name" value="P-loop containing nucleoside triphosphate hydrolases"/>
    <property type="match status" value="1"/>
</dbReference>
<dbReference type="RefSeq" id="WP_274683265.1">
    <property type="nucleotide sequence ID" value="NZ_JAKNAZ010000024.1"/>
</dbReference>
<dbReference type="EMBL" id="JAKNBA010000016">
    <property type="protein sequence ID" value="MDE1242573.1"/>
    <property type="molecule type" value="Genomic_DNA"/>
</dbReference>
<comment type="caution">
    <text evidence="2">The sequence shown here is derived from an EMBL/GenBank/DDBJ whole genome shotgun (WGS) entry which is preliminary data.</text>
</comment>
<dbReference type="InterPro" id="IPR027417">
    <property type="entry name" value="P-loop_NTPase"/>
</dbReference>
<keyword evidence="2" id="KW-0547">Nucleotide-binding</keyword>
<proteinExistence type="predicted"/>
<gene>
    <name evidence="2" type="ORF">L9W94_10510</name>
</gene>
<protein>
    <submittedName>
        <fullName evidence="2">ATP-binding protein</fullName>
    </submittedName>
</protein>
<accession>A0A9X4EXF8</accession>
<sequence>MLLGPSGAGKSHPAVSLGQLAEPKDLKTRFVTAADLMLQLSTAKVQDKLESYLRRSVLTPELSIAI</sequence>
<dbReference type="Pfam" id="PF01695">
    <property type="entry name" value="IstB_IS21"/>
    <property type="match status" value="1"/>
</dbReference>
<dbReference type="AlphaFoldDB" id="A0A9X4EXF8"/>
<evidence type="ECO:0000313" key="3">
    <source>
        <dbReference type="Proteomes" id="UP001140979"/>
    </source>
</evidence>
<reference evidence="2" key="1">
    <citation type="submission" date="2022-02" db="EMBL/GenBank/DDBJ databases">
        <title>Emergence and expansion in Europe of a Vibrio aestuarianus clonal complex pathogenic for oysters.</title>
        <authorList>
            <person name="Mesnil A."/>
            <person name="Travers M.-A."/>
        </authorList>
    </citation>
    <scope>NUCLEOTIDE SEQUENCE</scope>
    <source>
        <strain evidence="2">19_064_11T1</strain>
    </source>
</reference>
<feature type="domain" description="IstB-like ATP-binding" evidence="1">
    <location>
        <begin position="1"/>
        <end position="63"/>
    </location>
</feature>
<name>A0A9X4EXF8_9VIBR</name>
<keyword evidence="2" id="KW-0067">ATP-binding</keyword>
<dbReference type="GO" id="GO:0005524">
    <property type="term" value="F:ATP binding"/>
    <property type="evidence" value="ECO:0007669"/>
    <property type="project" value="UniProtKB-KW"/>
</dbReference>
<dbReference type="Gene3D" id="3.40.50.300">
    <property type="entry name" value="P-loop containing nucleotide triphosphate hydrolases"/>
    <property type="match status" value="1"/>
</dbReference>